<evidence type="ECO:0000256" key="2">
    <source>
        <dbReference type="SAM" id="MobiDB-lite"/>
    </source>
</evidence>
<feature type="compositionally biased region" description="Low complexity" evidence="2">
    <location>
        <begin position="372"/>
        <end position="387"/>
    </location>
</feature>
<dbReference type="AlphaFoldDB" id="A0A482X9Y5"/>
<dbReference type="Proteomes" id="UP000291343">
    <property type="component" value="Unassembled WGS sequence"/>
</dbReference>
<feature type="compositionally biased region" description="Basic residues" evidence="2">
    <location>
        <begin position="32"/>
        <end position="47"/>
    </location>
</feature>
<name>A0A482X9Y5_LAOST</name>
<feature type="compositionally biased region" description="Acidic residues" evidence="2">
    <location>
        <begin position="163"/>
        <end position="174"/>
    </location>
</feature>
<dbReference type="EMBL" id="QKKF02014912">
    <property type="protein sequence ID" value="RZF42497.1"/>
    <property type="molecule type" value="Genomic_DNA"/>
</dbReference>
<evidence type="ECO:0000313" key="3">
    <source>
        <dbReference type="EMBL" id="RZF42497.1"/>
    </source>
</evidence>
<keyword evidence="4" id="KW-1185">Reference proteome</keyword>
<feature type="region of interest" description="Disordered" evidence="2">
    <location>
        <begin position="121"/>
        <end position="174"/>
    </location>
</feature>
<evidence type="ECO:0000256" key="1">
    <source>
        <dbReference type="SAM" id="Coils"/>
    </source>
</evidence>
<proteinExistence type="predicted"/>
<dbReference type="OrthoDB" id="6621649at2759"/>
<gene>
    <name evidence="3" type="ORF">LSTR_LSTR004416</name>
</gene>
<feature type="coiled-coil region" evidence="1">
    <location>
        <begin position="266"/>
        <end position="352"/>
    </location>
</feature>
<sequence length="399" mass="44897">MMGFLNEDLSRQGVAGMPTKSCVEMNGGAGRQHPRRKTLSKKVRGQSRGKEESAGYRSMSEFQPPPSCWMPQRLFPAVSDSAVGGYPVSMGFSMDQMPYPLYQPVFPHPAMVAMTPHLHSKRCTHADQPPNSEYTSLPPGNVIDCQSDHQRRFSDPGLANGVDSEEDDSGDAADDLSNCNLSDRVNSLAKENHRLQAELKETRLQLHELKLEMTAWKESHPTYEPGMVSDLVCEVREAMKVHQEAFLARLKQTTPQVNDRLTVKEFDDLKKKLQNVTNEKEDLNDRLKRLEEQMQTVMVHNSLQDSNQQELVVLEQEKLKLRRELQEEIDARKTAESQFRSLEQVLGALRKKKINGIVEDKMAERDTDHVTSGESLMSSLGSGSMHSPHVTMSGPVTDL</sequence>
<organism evidence="3 4">
    <name type="scientific">Laodelphax striatellus</name>
    <name type="common">Small brown planthopper</name>
    <name type="synonym">Delphax striatella</name>
    <dbReference type="NCBI Taxonomy" id="195883"/>
    <lineage>
        <taxon>Eukaryota</taxon>
        <taxon>Metazoa</taxon>
        <taxon>Ecdysozoa</taxon>
        <taxon>Arthropoda</taxon>
        <taxon>Hexapoda</taxon>
        <taxon>Insecta</taxon>
        <taxon>Pterygota</taxon>
        <taxon>Neoptera</taxon>
        <taxon>Paraneoptera</taxon>
        <taxon>Hemiptera</taxon>
        <taxon>Auchenorrhyncha</taxon>
        <taxon>Fulgoroidea</taxon>
        <taxon>Delphacidae</taxon>
        <taxon>Criomorphinae</taxon>
        <taxon>Laodelphax</taxon>
    </lineage>
</organism>
<dbReference type="STRING" id="195883.A0A482X9Y5"/>
<protein>
    <submittedName>
        <fullName evidence="3">Uncharacterized protein</fullName>
    </submittedName>
</protein>
<dbReference type="InParanoid" id="A0A482X9Y5"/>
<keyword evidence="1" id="KW-0175">Coiled coil</keyword>
<feature type="region of interest" description="Disordered" evidence="2">
    <location>
        <begin position="15"/>
        <end position="62"/>
    </location>
</feature>
<feature type="region of interest" description="Disordered" evidence="2">
    <location>
        <begin position="364"/>
        <end position="399"/>
    </location>
</feature>
<feature type="coiled-coil region" evidence="1">
    <location>
        <begin position="185"/>
        <end position="219"/>
    </location>
</feature>
<evidence type="ECO:0000313" key="4">
    <source>
        <dbReference type="Proteomes" id="UP000291343"/>
    </source>
</evidence>
<comment type="caution">
    <text evidence="3">The sequence shown here is derived from an EMBL/GenBank/DDBJ whole genome shotgun (WGS) entry which is preliminary data.</text>
</comment>
<accession>A0A482X9Y5</accession>
<dbReference type="SMR" id="A0A482X9Y5"/>
<reference evidence="3 4" key="1">
    <citation type="journal article" date="2017" name="Gigascience">
        <title>Genome sequence of the small brown planthopper, Laodelphax striatellus.</title>
        <authorList>
            <person name="Zhu J."/>
            <person name="Jiang F."/>
            <person name="Wang X."/>
            <person name="Yang P."/>
            <person name="Bao Y."/>
            <person name="Zhao W."/>
            <person name="Wang W."/>
            <person name="Lu H."/>
            <person name="Wang Q."/>
            <person name="Cui N."/>
            <person name="Li J."/>
            <person name="Chen X."/>
            <person name="Luo L."/>
            <person name="Yu J."/>
            <person name="Kang L."/>
            <person name="Cui F."/>
        </authorList>
    </citation>
    <scope>NUCLEOTIDE SEQUENCE [LARGE SCALE GENOMIC DNA]</scope>
    <source>
        <strain evidence="3">Lst14</strain>
    </source>
</reference>